<evidence type="ECO:0000256" key="1">
    <source>
        <dbReference type="SAM" id="MobiDB-lite"/>
    </source>
</evidence>
<reference evidence="2 3" key="1">
    <citation type="submission" date="2019-03" db="EMBL/GenBank/DDBJ databases">
        <title>Single cell metagenomics reveals metabolic interactions within the superorganism composed of flagellate Streblomastix strix and complex community of Bacteroidetes bacteria on its surface.</title>
        <authorList>
            <person name="Treitli S.C."/>
            <person name="Kolisko M."/>
            <person name="Husnik F."/>
            <person name="Keeling P."/>
            <person name="Hampl V."/>
        </authorList>
    </citation>
    <scope>NUCLEOTIDE SEQUENCE [LARGE SCALE GENOMIC DNA]</scope>
    <source>
        <strain evidence="2">ST1C</strain>
    </source>
</reference>
<proteinExistence type="predicted"/>
<name>A0A5J4WDS7_9EUKA</name>
<sequence>MQISRSCKLLVKLYYITNREGSQSRIRSLKTSQLNATTIEQVQKRIPDPYESAQSKLKIHGQKCGKTRAANGIINPSAQSSRVKQITSGSDYNFRSSTDIDMEYMMERDLAQTQPTTNDGTIVSTASRQLGTALWHARGETASIFAAQRVITESMNFENEMNIPHHGHLEAQSTDRHGFQPLTGQVKEQPKDDPQQDHDQLDLNNLPDNPENQGLPGKKKKGGQQRQFRFLTALADVGLEALIGGATTRDSSLEKLNPGIATTTGWKTHGIHHSLGNNQLQRIHTERILPNLYRQQQSSETLTKQSHNVLSKEINQKCKFIKRQYKRNFKKEQQKRFRKNKLNGGTQPSWFLNLLENGERYQMQVF</sequence>
<gene>
    <name evidence="2" type="ORF">EZS28_011384</name>
</gene>
<dbReference type="AlphaFoldDB" id="A0A5J4WDS7"/>
<organism evidence="2 3">
    <name type="scientific">Streblomastix strix</name>
    <dbReference type="NCBI Taxonomy" id="222440"/>
    <lineage>
        <taxon>Eukaryota</taxon>
        <taxon>Metamonada</taxon>
        <taxon>Preaxostyla</taxon>
        <taxon>Oxymonadida</taxon>
        <taxon>Streblomastigidae</taxon>
        <taxon>Streblomastix</taxon>
    </lineage>
</organism>
<evidence type="ECO:0000313" key="2">
    <source>
        <dbReference type="EMBL" id="KAA6393088.1"/>
    </source>
</evidence>
<feature type="compositionally biased region" description="Low complexity" evidence="1">
    <location>
        <begin position="202"/>
        <end position="216"/>
    </location>
</feature>
<feature type="region of interest" description="Disordered" evidence="1">
    <location>
        <begin position="180"/>
        <end position="224"/>
    </location>
</feature>
<accession>A0A5J4WDS7</accession>
<protein>
    <submittedName>
        <fullName evidence="2">Uncharacterized protein</fullName>
    </submittedName>
</protein>
<comment type="caution">
    <text evidence="2">The sequence shown here is derived from an EMBL/GenBank/DDBJ whole genome shotgun (WGS) entry which is preliminary data.</text>
</comment>
<dbReference type="Proteomes" id="UP000324800">
    <property type="component" value="Unassembled WGS sequence"/>
</dbReference>
<feature type="compositionally biased region" description="Basic and acidic residues" evidence="1">
    <location>
        <begin position="188"/>
        <end position="201"/>
    </location>
</feature>
<dbReference type="EMBL" id="SNRW01002343">
    <property type="protein sequence ID" value="KAA6393088.1"/>
    <property type="molecule type" value="Genomic_DNA"/>
</dbReference>
<evidence type="ECO:0000313" key="3">
    <source>
        <dbReference type="Proteomes" id="UP000324800"/>
    </source>
</evidence>